<keyword evidence="2" id="KW-0378">Hydrolase</keyword>
<dbReference type="EMBL" id="LWAE01000012">
    <property type="protein sequence ID" value="KZL88990.1"/>
    <property type="molecule type" value="Genomic_DNA"/>
</dbReference>
<dbReference type="Proteomes" id="UP000076603">
    <property type="component" value="Unassembled WGS sequence"/>
</dbReference>
<dbReference type="STRING" id="1121326.CLMAG_56880"/>
<dbReference type="EC" id="3.1.26.11" evidence="2"/>
<organism evidence="2 3">
    <name type="scientific">Clostridium magnum DSM 2767</name>
    <dbReference type="NCBI Taxonomy" id="1121326"/>
    <lineage>
        <taxon>Bacteria</taxon>
        <taxon>Bacillati</taxon>
        <taxon>Bacillota</taxon>
        <taxon>Clostridia</taxon>
        <taxon>Eubacteriales</taxon>
        <taxon>Clostridiaceae</taxon>
        <taxon>Clostridium</taxon>
    </lineage>
</organism>
<evidence type="ECO:0000256" key="1">
    <source>
        <dbReference type="ARBA" id="ARBA00022759"/>
    </source>
</evidence>
<keyword evidence="1" id="KW-0540">Nuclease</keyword>
<dbReference type="InterPro" id="IPR036866">
    <property type="entry name" value="RibonucZ/Hydroxyglut_hydro"/>
</dbReference>
<dbReference type="Pfam" id="PF23023">
    <property type="entry name" value="Anti-Pycsar_Apyc1"/>
    <property type="match status" value="1"/>
</dbReference>
<dbReference type="AlphaFoldDB" id="A0A161W1F4"/>
<dbReference type="OrthoDB" id="9794898at2"/>
<comment type="caution">
    <text evidence="2">The sequence shown here is derived from an EMBL/GenBank/DDBJ whole genome shotgun (WGS) entry which is preliminary data.</text>
</comment>
<reference evidence="2 3" key="1">
    <citation type="submission" date="2016-04" db="EMBL/GenBank/DDBJ databases">
        <title>Genome sequence of Clostridium magnum DSM 2767.</title>
        <authorList>
            <person name="Poehlein A."/>
            <person name="Uhlig R."/>
            <person name="Fischer R."/>
            <person name="Bahl H."/>
            <person name="Daniel R."/>
        </authorList>
    </citation>
    <scope>NUCLEOTIDE SEQUENCE [LARGE SCALE GENOMIC DNA]</scope>
    <source>
        <strain evidence="2 3">DSM 2767</strain>
    </source>
</reference>
<keyword evidence="3" id="KW-1185">Reference proteome</keyword>
<dbReference type="PANTHER" id="PTHR46018:SF2">
    <property type="entry name" value="ZINC PHOSPHODIESTERASE ELAC PROTEIN 1"/>
    <property type="match status" value="1"/>
</dbReference>
<dbReference type="SUPFAM" id="SSF56281">
    <property type="entry name" value="Metallo-hydrolase/oxidoreductase"/>
    <property type="match status" value="1"/>
</dbReference>
<sequence>MNKLIVIGTGTAIVTKYHNTSFVLDNGKEYFLVDGTGGNGILTQFEKKGLDWTKLHNAFLSHNHTDHLLGMIWVIRNIAFKIIKGKYKGNFLLYGHEELMTTVKTICELCLNPKEYALFDERIFLVSVYDGETISVSSYKVTFFDILSLKAKQFGFSLIDEAGKKLVFLGDEPLSESGKKYIENADWLLAEAFCLYSEREIHTPYEYSHSTVKEASENARKYHVKNLVLWHTEDSTTYGRRRELYSEESRRYYDGNIWIPNDGDIITIDD</sequence>
<accession>A0A161W1F4</accession>
<gene>
    <name evidence="2" type="primary">rbn_2</name>
    <name evidence="2" type="ORF">CLMAG_56880</name>
</gene>
<proteinExistence type="predicted"/>
<dbReference type="Gene3D" id="3.60.15.10">
    <property type="entry name" value="Ribonuclease Z/Hydroxyacylglutathione hydrolase-like"/>
    <property type="match status" value="1"/>
</dbReference>
<evidence type="ECO:0000313" key="3">
    <source>
        <dbReference type="Proteomes" id="UP000076603"/>
    </source>
</evidence>
<name>A0A161W1F4_9CLOT</name>
<dbReference type="GO" id="GO:0042781">
    <property type="term" value="F:3'-tRNA processing endoribonuclease activity"/>
    <property type="evidence" value="ECO:0007669"/>
    <property type="project" value="UniProtKB-EC"/>
</dbReference>
<keyword evidence="1" id="KW-0255">Endonuclease</keyword>
<protein>
    <submittedName>
        <fullName evidence="2">Ribonuclease BN</fullName>
        <ecNumber evidence="2">3.1.26.11</ecNumber>
    </submittedName>
</protein>
<dbReference type="PANTHER" id="PTHR46018">
    <property type="entry name" value="ZINC PHOSPHODIESTERASE ELAC PROTEIN 1"/>
    <property type="match status" value="1"/>
</dbReference>
<dbReference type="PATRIC" id="fig|1121326.3.peg.5744"/>
<evidence type="ECO:0000313" key="2">
    <source>
        <dbReference type="EMBL" id="KZL88990.1"/>
    </source>
</evidence>
<dbReference type="RefSeq" id="WP_082832108.1">
    <property type="nucleotide sequence ID" value="NZ_FQXL01000020.1"/>
</dbReference>